<protein>
    <submittedName>
        <fullName evidence="1">Uncharacterized protein</fullName>
    </submittedName>
</protein>
<proteinExistence type="predicted"/>
<dbReference type="EMBL" id="JXIG01000279">
    <property type="protein sequence ID" value="KIU01506.1"/>
    <property type="molecule type" value="Genomic_DNA"/>
</dbReference>
<name>A0AA40JPY8_STAAU</name>
<evidence type="ECO:0000313" key="1">
    <source>
        <dbReference type="EMBL" id="KIU01506.1"/>
    </source>
</evidence>
<feature type="non-terminal residue" evidence="1">
    <location>
        <position position="142"/>
    </location>
</feature>
<gene>
    <name evidence="1" type="ORF">QU38_01270</name>
</gene>
<dbReference type="Proteomes" id="UP000032274">
    <property type="component" value="Unassembled WGS sequence"/>
</dbReference>
<feature type="non-terminal residue" evidence="1">
    <location>
        <position position="1"/>
    </location>
</feature>
<evidence type="ECO:0000313" key="2">
    <source>
        <dbReference type="Proteomes" id="UP000032274"/>
    </source>
</evidence>
<reference evidence="1 2" key="1">
    <citation type="submission" date="2015-01" db="EMBL/GenBank/DDBJ databases">
        <title>Characterization of Swiss Staphylococcus aureus strains involved in food poisoning.</title>
        <authorList>
            <person name="Crovadore J."/>
            <person name="Chablais R."/>
            <person name="Tonacini J."/>
            <person name="Schnyder B."/>
            <person name="Lefort F."/>
        </authorList>
    </citation>
    <scope>NUCLEOTIDE SEQUENCE [LARGE SCALE GENOMIC DNA]</scope>
    <source>
        <strain evidence="1 2">SA-120</strain>
    </source>
</reference>
<dbReference type="AlphaFoldDB" id="A0AA40JPY8"/>
<sequence>LEQAYEMVSDAGGELACEGDAEQQAGGALMHGQDLLTVFGEHHEVGLPMARGLAIGDLDGAQIQRNTAFDEACGTAAPLAAATALALAARQVAPPAEVRGAGELGINEAVDALIGDHLAAVLASQPAGDLLGRPAPAKTFQH</sequence>
<accession>A0AA40JPY8</accession>
<comment type="caution">
    <text evidence="1">The sequence shown here is derived from an EMBL/GenBank/DDBJ whole genome shotgun (WGS) entry which is preliminary data.</text>
</comment>
<organism evidence="1 2">
    <name type="scientific">Staphylococcus aureus</name>
    <dbReference type="NCBI Taxonomy" id="1280"/>
    <lineage>
        <taxon>Bacteria</taxon>
        <taxon>Bacillati</taxon>
        <taxon>Bacillota</taxon>
        <taxon>Bacilli</taxon>
        <taxon>Bacillales</taxon>
        <taxon>Staphylococcaceae</taxon>
        <taxon>Staphylococcus</taxon>
    </lineage>
</organism>